<keyword evidence="4" id="KW-1185">Reference proteome</keyword>
<dbReference type="PROSITE" id="PS50097">
    <property type="entry name" value="BTB"/>
    <property type="match status" value="1"/>
</dbReference>
<feature type="domain" description="BTB" evidence="2">
    <location>
        <begin position="204"/>
        <end position="276"/>
    </location>
</feature>
<reference evidence="3" key="1">
    <citation type="submission" date="2021-03" db="EMBL/GenBank/DDBJ databases">
        <title>Comparative genomics and phylogenomic investigation of the class Geoglossomycetes provide insights into ecological specialization and systematics.</title>
        <authorList>
            <person name="Melie T."/>
            <person name="Pirro S."/>
            <person name="Miller A.N."/>
            <person name="Quandt A."/>
        </authorList>
    </citation>
    <scope>NUCLEOTIDE SEQUENCE</scope>
    <source>
        <strain evidence="3">GBOQ0MN5Z8</strain>
    </source>
</reference>
<dbReference type="SMART" id="SM00225">
    <property type="entry name" value="BTB"/>
    <property type="match status" value="1"/>
</dbReference>
<dbReference type="OrthoDB" id="6359943at2759"/>
<evidence type="ECO:0000313" key="4">
    <source>
        <dbReference type="Proteomes" id="UP000698800"/>
    </source>
</evidence>
<feature type="compositionally biased region" description="Low complexity" evidence="1">
    <location>
        <begin position="78"/>
        <end position="100"/>
    </location>
</feature>
<dbReference type="SUPFAM" id="SSF54695">
    <property type="entry name" value="POZ domain"/>
    <property type="match status" value="1"/>
</dbReference>
<feature type="region of interest" description="Disordered" evidence="1">
    <location>
        <begin position="512"/>
        <end position="552"/>
    </location>
</feature>
<accession>A0A9P8L6Q7</accession>
<dbReference type="Proteomes" id="UP000698800">
    <property type="component" value="Unassembled WGS sequence"/>
</dbReference>
<feature type="compositionally biased region" description="Polar residues" evidence="1">
    <location>
        <begin position="45"/>
        <end position="77"/>
    </location>
</feature>
<feature type="region of interest" description="Disordered" evidence="1">
    <location>
        <begin position="592"/>
        <end position="616"/>
    </location>
</feature>
<organism evidence="3 4">
    <name type="scientific">Glutinoglossum americanum</name>
    <dbReference type="NCBI Taxonomy" id="1670608"/>
    <lineage>
        <taxon>Eukaryota</taxon>
        <taxon>Fungi</taxon>
        <taxon>Dikarya</taxon>
        <taxon>Ascomycota</taxon>
        <taxon>Pezizomycotina</taxon>
        <taxon>Geoglossomycetes</taxon>
        <taxon>Geoglossales</taxon>
        <taxon>Geoglossaceae</taxon>
        <taxon>Glutinoglossum</taxon>
    </lineage>
</organism>
<dbReference type="Pfam" id="PF00651">
    <property type="entry name" value="BTB"/>
    <property type="match status" value="1"/>
</dbReference>
<feature type="compositionally biased region" description="Polar residues" evidence="1">
    <location>
        <begin position="749"/>
        <end position="760"/>
    </location>
</feature>
<dbReference type="InterPro" id="IPR000210">
    <property type="entry name" value="BTB/POZ_dom"/>
</dbReference>
<feature type="compositionally biased region" description="Basic and acidic residues" evidence="1">
    <location>
        <begin position="411"/>
        <end position="429"/>
    </location>
</feature>
<dbReference type="PANTHER" id="PTHR47369:SF1">
    <property type="entry name" value="BTB_POZ DOMAIN-CONTAINING PROTEIN"/>
    <property type="match status" value="1"/>
</dbReference>
<protein>
    <recommendedName>
        <fullName evidence="2">BTB domain-containing protein</fullName>
    </recommendedName>
</protein>
<evidence type="ECO:0000259" key="2">
    <source>
        <dbReference type="PROSITE" id="PS50097"/>
    </source>
</evidence>
<feature type="region of interest" description="Disordered" evidence="1">
    <location>
        <begin position="725"/>
        <end position="760"/>
    </location>
</feature>
<name>A0A9P8L6Q7_9PEZI</name>
<feature type="compositionally biased region" description="Polar residues" evidence="1">
    <location>
        <begin position="102"/>
        <end position="111"/>
    </location>
</feature>
<dbReference type="EMBL" id="JAGHQL010000008">
    <property type="protein sequence ID" value="KAH0545247.1"/>
    <property type="molecule type" value="Genomic_DNA"/>
</dbReference>
<comment type="caution">
    <text evidence="3">The sequence shown here is derived from an EMBL/GenBank/DDBJ whole genome shotgun (WGS) entry which is preliminary data.</text>
</comment>
<proteinExistence type="predicted"/>
<sequence>MENSGSEEANPVQGLHSLASAFAPLGPNAPPSVPYFATAAGEGPGTTSTQPTLFNTPNRSIFLSGPPTSSLSANTAQASMTATSPSSSSRPLSALTTPLSGSRRSTYINNGTSSAPTRSRRAPSAEKDVDDPSLTVADTPDIAERRVSSTPNALSRLFATSGSSASMVSQNRMSSISTYTSAPTEPSPLPHHLYTRGFVDGRHSDISIHAFNTTYCLHRLLLDRSPFFSSAFSEPWFESSAKEITLHPEDIDPNITQAAFELALKRLYGSSVSEEEDKEALGLLATGCWLEMSDLVDSCVESLLRQMSTATLASTIRVVTGSYYGTAGVRILTSAKAMLCRDGWKMPLGYWDGIPGDVIREVIGGDGFFVPDEWERWGLARRVYNRRLEALAGGAGTAETKPQGKASSVLGKERPPSPTTPKDRETDIYSHPDIQQLSILLNEGIHYVHMSFEQLQHVRASRDTFIRHHVSESVATNAVWMSLELKQKVINAKEEDVELGLKLLADQTNERRDDAGCDDITGRTSGDDTRSDGDRESWSDTEEDFDDSGPYRWDGTGLPRKFWIPSADSTTILGDSGDPNDLLSSALRHQRIAASKDSKTARASRKPTTESPPPRYYTQYPPFRFSAEFPNPGLLKENKRVFSRTLWYAGSLWKIYIQKVRSSKGASRGSGGMQLGIYLHRARERKGGDEVHSGTGIIATPGQGTVDERTANWENDARGTWRAALERRGGRQQGEDLEEESSGSGGDSNPTLLSDLTTTPGTVSMGFNGLLGRDATRHLRKASQTATLTLSSIPDSAYGTNTGVWNAESWDAEDDLPDLPPFSATMPPYTDGRPNIQTYFKIYSPSKGGRMLSVYESAPDGFNFSQSWGWKSSTLILDEDAVDRAEKASKGKDTGRLRFMVVLGNV</sequence>
<dbReference type="PANTHER" id="PTHR47369">
    <property type="entry name" value="BTB/POZ DOMAIN-CONTAINING PROTEIN"/>
    <property type="match status" value="1"/>
</dbReference>
<dbReference type="InterPro" id="IPR011333">
    <property type="entry name" value="SKP1/BTB/POZ_sf"/>
</dbReference>
<evidence type="ECO:0000313" key="3">
    <source>
        <dbReference type="EMBL" id="KAH0545247.1"/>
    </source>
</evidence>
<dbReference type="AlphaFoldDB" id="A0A9P8L6Q7"/>
<evidence type="ECO:0000256" key="1">
    <source>
        <dbReference type="SAM" id="MobiDB-lite"/>
    </source>
</evidence>
<feature type="region of interest" description="Disordered" evidence="1">
    <location>
        <begin position="394"/>
        <end position="429"/>
    </location>
</feature>
<dbReference type="Gene3D" id="3.30.710.10">
    <property type="entry name" value="Potassium Channel Kv1.1, Chain A"/>
    <property type="match status" value="1"/>
</dbReference>
<feature type="region of interest" description="Disordered" evidence="1">
    <location>
        <begin position="21"/>
        <end position="141"/>
    </location>
</feature>
<feature type="compositionally biased region" description="Basic and acidic residues" evidence="1">
    <location>
        <begin position="525"/>
        <end position="538"/>
    </location>
</feature>
<gene>
    <name evidence="3" type="ORF">FGG08_000701</name>
</gene>